<organism evidence="2 3">
    <name type="scientific">Streptomyces olivochromogenes</name>
    <dbReference type="NCBI Taxonomy" id="1963"/>
    <lineage>
        <taxon>Bacteria</taxon>
        <taxon>Bacillati</taxon>
        <taxon>Actinomycetota</taxon>
        <taxon>Actinomycetes</taxon>
        <taxon>Kitasatosporales</taxon>
        <taxon>Streptomycetaceae</taxon>
        <taxon>Streptomyces</taxon>
    </lineage>
</organism>
<dbReference type="Proteomes" id="UP000217446">
    <property type="component" value="Unassembled WGS sequence"/>
</dbReference>
<protein>
    <submittedName>
        <fullName evidence="2">Uncharacterized protein</fullName>
    </submittedName>
</protein>
<comment type="caution">
    <text evidence="2">The sequence shown here is derived from an EMBL/GenBank/DDBJ whole genome shotgun (WGS) entry which is preliminary data.</text>
</comment>
<name>A0A250VUT5_STROL</name>
<dbReference type="RefSeq" id="WP_159064470.1">
    <property type="nucleotide sequence ID" value="NZ_BDQI01000043.1"/>
</dbReference>
<proteinExistence type="predicted"/>
<dbReference type="EMBL" id="BDQI01000043">
    <property type="protein sequence ID" value="GAX57987.1"/>
    <property type="molecule type" value="Genomic_DNA"/>
</dbReference>
<evidence type="ECO:0000313" key="2">
    <source>
        <dbReference type="EMBL" id="GAX57987.1"/>
    </source>
</evidence>
<sequence length="85" mass="9706">MYPGTPLVPRPWPDIQSVEVRHFRSGNLTRHETVEEESGKETLSSLEEMDPRSPAFEKQLTALRADVPARSEAKQNQEFHHLGPQ</sequence>
<dbReference type="AlphaFoldDB" id="A0A250VUT5"/>
<keyword evidence="3" id="KW-1185">Reference proteome</keyword>
<reference evidence="3" key="1">
    <citation type="submission" date="2017-05" db="EMBL/GenBank/DDBJ databases">
        <title>Streptomyces olivochromogenes NBRC 3561 whole genome shotgun sequence.</title>
        <authorList>
            <person name="Dohra H."/>
            <person name="Kodani S."/>
        </authorList>
    </citation>
    <scope>NUCLEOTIDE SEQUENCE [LARGE SCALE GENOMIC DNA]</scope>
    <source>
        <strain evidence="3">NBRC 3561</strain>
    </source>
</reference>
<gene>
    <name evidence="2" type="ORF">SO3561_09558</name>
</gene>
<feature type="region of interest" description="Disordered" evidence="1">
    <location>
        <begin position="26"/>
        <end position="51"/>
    </location>
</feature>
<accession>A0A250VUT5</accession>
<evidence type="ECO:0000256" key="1">
    <source>
        <dbReference type="SAM" id="MobiDB-lite"/>
    </source>
</evidence>
<feature type="compositionally biased region" description="Basic and acidic residues" evidence="1">
    <location>
        <begin position="29"/>
        <end position="40"/>
    </location>
</feature>
<evidence type="ECO:0000313" key="3">
    <source>
        <dbReference type="Proteomes" id="UP000217446"/>
    </source>
</evidence>